<reference evidence="2" key="1">
    <citation type="submission" date="2011-05" db="EMBL/GenBank/DDBJ databases">
        <title>Insights into the evolution of the great apes provided by the gorilla genome.</title>
        <authorList>
            <person name="Scally A."/>
        </authorList>
    </citation>
    <scope>NUCLEOTIDE SEQUENCE [LARGE SCALE GENOMIC DNA]</scope>
</reference>
<dbReference type="EMBL" id="CABD030111584">
    <property type="status" value="NOT_ANNOTATED_CDS"/>
    <property type="molecule type" value="Genomic_DNA"/>
</dbReference>
<dbReference type="EMBL" id="CABD030111585">
    <property type="status" value="NOT_ANNOTATED_CDS"/>
    <property type="molecule type" value="Genomic_DNA"/>
</dbReference>
<reference evidence="1" key="4">
    <citation type="submission" date="2025-09" db="UniProtKB">
        <authorList>
            <consortium name="Ensembl"/>
        </authorList>
    </citation>
    <scope>IDENTIFICATION</scope>
</reference>
<dbReference type="Proteomes" id="UP000001519">
    <property type="component" value="Chromosome 19"/>
</dbReference>
<organism evidence="1 2">
    <name type="scientific">Gorilla gorilla gorilla</name>
    <name type="common">Western lowland gorilla</name>
    <dbReference type="NCBI Taxonomy" id="9595"/>
    <lineage>
        <taxon>Eukaryota</taxon>
        <taxon>Metazoa</taxon>
        <taxon>Chordata</taxon>
        <taxon>Craniata</taxon>
        <taxon>Vertebrata</taxon>
        <taxon>Euteleostomi</taxon>
        <taxon>Mammalia</taxon>
        <taxon>Eutheria</taxon>
        <taxon>Euarchontoglires</taxon>
        <taxon>Primates</taxon>
        <taxon>Haplorrhini</taxon>
        <taxon>Catarrhini</taxon>
        <taxon>Hominidae</taxon>
        <taxon>Gorilla</taxon>
    </lineage>
</organism>
<dbReference type="AlphaFoldDB" id="A0A2I2ZGY3"/>
<proteinExistence type="predicted"/>
<reference evidence="1" key="3">
    <citation type="submission" date="2025-08" db="UniProtKB">
        <authorList>
            <consortium name="Ensembl"/>
        </authorList>
    </citation>
    <scope>IDENTIFICATION</scope>
</reference>
<dbReference type="Ensembl" id="ENSGGOT00000024459.2">
    <property type="protein sequence ID" value="ENSGGOP00000046524.1"/>
    <property type="gene ID" value="ENSGGOG00000026485.2"/>
</dbReference>
<evidence type="ECO:0000313" key="2">
    <source>
        <dbReference type="Proteomes" id="UP000001519"/>
    </source>
</evidence>
<dbReference type="Bgee" id="ENSGGOG00000026485">
    <property type="expression patterns" value="Expressed in adult mammalian kidney and 5 other cell types or tissues"/>
</dbReference>
<name>A0A2I2ZGY3_GORGO</name>
<keyword evidence="2" id="KW-1185">Reference proteome</keyword>
<evidence type="ECO:0000313" key="1">
    <source>
        <dbReference type="Ensembl" id="ENSGGOP00000046524.1"/>
    </source>
</evidence>
<reference evidence="1 2" key="2">
    <citation type="journal article" date="2012" name="Nature">
        <title>Insights into hominid evolution from the gorilla genome sequence.</title>
        <authorList>
            <person name="Scally A."/>
            <person name="Dutheil J.Y."/>
            <person name="Hillier L.W."/>
            <person name="Jordan G.E."/>
            <person name="Goodhead I."/>
            <person name="Herrero J."/>
            <person name="Hobolth A."/>
            <person name="Lappalainen T."/>
            <person name="Mailund T."/>
            <person name="Marques-Bonet T."/>
            <person name="McCarthy S."/>
            <person name="Montgomery S.H."/>
            <person name="Schwalie P.C."/>
            <person name="Tang Y.A."/>
            <person name="Ward M.C."/>
            <person name="Xue Y."/>
            <person name="Yngvadottir B."/>
            <person name="Alkan C."/>
            <person name="Andersen L.N."/>
            <person name="Ayub Q."/>
            <person name="Ball E.V."/>
            <person name="Beal K."/>
            <person name="Bradley B.J."/>
            <person name="Chen Y."/>
            <person name="Clee C.M."/>
            <person name="Fitzgerald S."/>
            <person name="Graves T.A."/>
            <person name="Gu Y."/>
            <person name="Heath P."/>
            <person name="Heger A."/>
            <person name="Karakoc E."/>
            <person name="Kolb-Kokocinski A."/>
            <person name="Laird G.K."/>
            <person name="Lunter G."/>
            <person name="Meader S."/>
            <person name="Mort M."/>
            <person name="Mullikin J.C."/>
            <person name="Munch K."/>
            <person name="O'Connor T.D."/>
            <person name="Phillips A.D."/>
            <person name="Prado-Martinez J."/>
            <person name="Rogers A.S."/>
            <person name="Sajjadian S."/>
            <person name="Schmidt D."/>
            <person name="Shaw K."/>
            <person name="Simpson J.T."/>
            <person name="Stenson P.D."/>
            <person name="Turner D.J."/>
            <person name="Vigilant L."/>
            <person name="Vilella A.J."/>
            <person name="Whitener W."/>
            <person name="Zhu B."/>
            <person name="Cooper D.N."/>
            <person name="de Jong P."/>
            <person name="Dermitzakis E.T."/>
            <person name="Eichler E.E."/>
            <person name="Flicek P."/>
            <person name="Goldman N."/>
            <person name="Mundy N.I."/>
            <person name="Ning Z."/>
            <person name="Odom D.T."/>
            <person name="Ponting C.P."/>
            <person name="Quail M.A."/>
            <person name="Ryder O.A."/>
            <person name="Searle S.M."/>
            <person name="Warren W.C."/>
            <person name="Wilson R.K."/>
            <person name="Schierup M.H."/>
            <person name="Rogers J."/>
            <person name="Tyler-Smith C."/>
            <person name="Durbin R."/>
        </authorList>
    </citation>
    <scope>NUCLEOTIDE SEQUENCE [LARGE SCALE GENOMIC DNA]</scope>
</reference>
<sequence>IAPLHSSLGDRARLRLRKKKSKEKCKDVIMWQGVKVKKKTRTSFPLLSHRGQRNGLQTPSSGAKLKRKIPLLSLLF</sequence>
<dbReference type="InParanoid" id="A0A2I2ZGY3"/>
<accession>A0A2I2ZGY3</accession>
<protein>
    <submittedName>
        <fullName evidence="1">Uncharacterized protein</fullName>
    </submittedName>
</protein>